<keyword evidence="3 7" id="KW-1133">Transmembrane helix</keyword>
<feature type="region of interest" description="Disordered" evidence="6">
    <location>
        <begin position="423"/>
        <end position="449"/>
    </location>
</feature>
<dbReference type="Pfam" id="PF22948">
    <property type="entry name" value="MINAR1_N"/>
    <property type="match status" value="1"/>
</dbReference>
<feature type="transmembrane region" description="Helical" evidence="7">
    <location>
        <begin position="915"/>
        <end position="935"/>
    </location>
</feature>
<dbReference type="GO" id="GO:0005886">
    <property type="term" value="C:plasma membrane"/>
    <property type="evidence" value="ECO:0007669"/>
    <property type="project" value="TreeGrafter"/>
</dbReference>
<accession>A0A553PIW0</accession>
<dbReference type="GO" id="GO:0008285">
    <property type="term" value="P:negative regulation of cell population proliferation"/>
    <property type="evidence" value="ECO:0007669"/>
    <property type="project" value="TreeGrafter"/>
</dbReference>
<organism evidence="10 11">
    <name type="scientific">Danionella cerebrum</name>
    <dbReference type="NCBI Taxonomy" id="2873325"/>
    <lineage>
        <taxon>Eukaryota</taxon>
        <taxon>Metazoa</taxon>
        <taxon>Chordata</taxon>
        <taxon>Craniata</taxon>
        <taxon>Vertebrata</taxon>
        <taxon>Euteleostomi</taxon>
        <taxon>Actinopterygii</taxon>
        <taxon>Neopterygii</taxon>
        <taxon>Teleostei</taxon>
        <taxon>Ostariophysi</taxon>
        <taxon>Cypriniformes</taxon>
        <taxon>Danionidae</taxon>
        <taxon>Danioninae</taxon>
        <taxon>Danionella</taxon>
    </lineage>
</organism>
<evidence type="ECO:0000259" key="9">
    <source>
        <dbReference type="Pfam" id="PF22948"/>
    </source>
</evidence>
<dbReference type="OrthoDB" id="8875526at2759"/>
<evidence type="ECO:0000313" key="10">
    <source>
        <dbReference type="EMBL" id="TRY77609.1"/>
    </source>
</evidence>
<evidence type="ECO:0000256" key="3">
    <source>
        <dbReference type="ARBA" id="ARBA00022989"/>
    </source>
</evidence>
<dbReference type="GO" id="GO:0032007">
    <property type="term" value="P:negative regulation of TOR signaling"/>
    <property type="evidence" value="ECO:0007669"/>
    <property type="project" value="TreeGrafter"/>
</dbReference>
<evidence type="ECO:0000313" key="11">
    <source>
        <dbReference type="Proteomes" id="UP000316079"/>
    </source>
</evidence>
<dbReference type="STRING" id="623744.A0A553PIW0"/>
<evidence type="ECO:0000256" key="2">
    <source>
        <dbReference type="ARBA" id="ARBA00022692"/>
    </source>
</evidence>
<feature type="compositionally biased region" description="Basic and acidic residues" evidence="6">
    <location>
        <begin position="751"/>
        <end position="764"/>
    </location>
</feature>
<dbReference type="PANTHER" id="PTHR31530:SF2">
    <property type="entry name" value="MAJOR INTRINSICALLY DISORDERED NOTCH2-BINDING RECEPTOR 1"/>
    <property type="match status" value="1"/>
</dbReference>
<evidence type="ECO:0000256" key="4">
    <source>
        <dbReference type="ARBA" id="ARBA00023136"/>
    </source>
</evidence>
<feature type="region of interest" description="Disordered" evidence="6">
    <location>
        <begin position="493"/>
        <end position="526"/>
    </location>
</feature>
<evidence type="ECO:0000256" key="7">
    <source>
        <dbReference type="SAM" id="Phobius"/>
    </source>
</evidence>
<dbReference type="AlphaFoldDB" id="A0A553PIW0"/>
<feature type="domain" description="Major intrinsically disordered Notch2-binding receptor 1-like C-terminal" evidence="8">
    <location>
        <begin position="792"/>
        <end position="937"/>
    </location>
</feature>
<dbReference type="PANTHER" id="PTHR31530">
    <property type="entry name" value="MAJOR INTRINSICALLY DISORDERED NOTCH2-BINDING RECEPTOR 1 MINAR1 FAMILY MEMBER"/>
    <property type="match status" value="1"/>
</dbReference>
<protein>
    <submittedName>
        <fullName evidence="10">Uncharacterized protein</fullName>
    </submittedName>
</protein>
<proteinExistence type="inferred from homology"/>
<dbReference type="InterPro" id="IPR039706">
    <property type="entry name" value="MINAR1-like"/>
</dbReference>
<evidence type="ECO:0000256" key="5">
    <source>
        <dbReference type="ARBA" id="ARBA00037847"/>
    </source>
</evidence>
<dbReference type="Pfam" id="PF06789">
    <property type="entry name" value="MINAR1_C"/>
    <property type="match status" value="1"/>
</dbReference>
<gene>
    <name evidence="10" type="ORF">DNTS_005767</name>
</gene>
<evidence type="ECO:0000256" key="1">
    <source>
        <dbReference type="ARBA" id="ARBA00006410"/>
    </source>
</evidence>
<dbReference type="Proteomes" id="UP000316079">
    <property type="component" value="Unassembled WGS sequence"/>
</dbReference>
<feature type="compositionally biased region" description="Basic and acidic residues" evidence="6">
    <location>
        <begin position="423"/>
        <end position="435"/>
    </location>
</feature>
<dbReference type="EMBL" id="SRMA01026679">
    <property type="protein sequence ID" value="TRY77609.1"/>
    <property type="molecule type" value="Genomic_DNA"/>
</dbReference>
<dbReference type="GO" id="GO:0012505">
    <property type="term" value="C:endomembrane system"/>
    <property type="evidence" value="ECO:0007669"/>
    <property type="project" value="UniProtKB-SubCell"/>
</dbReference>
<dbReference type="InterPro" id="IPR009626">
    <property type="entry name" value="MINAR1-like_C"/>
</dbReference>
<feature type="region of interest" description="Disordered" evidence="6">
    <location>
        <begin position="749"/>
        <end position="772"/>
    </location>
</feature>
<reference evidence="10 11" key="1">
    <citation type="journal article" date="2019" name="Sci. Data">
        <title>Hybrid genome assembly and annotation of Danionella translucida.</title>
        <authorList>
            <person name="Kadobianskyi M."/>
            <person name="Schulze L."/>
            <person name="Schuelke M."/>
            <person name="Judkewitz B."/>
        </authorList>
    </citation>
    <scope>NUCLEOTIDE SEQUENCE [LARGE SCALE GENOMIC DNA]</scope>
    <source>
        <strain evidence="10 11">Bolton</strain>
    </source>
</reference>
<sequence>MPDLQTRCKARCTFIACFFFTKSRIKTTMDAMPEYSLFLVRILEELDTKYTTVSYQDLCKSLCARFDLVHLAKLRSLLFYTACLDPAFPATLFKDKMRCSVEDQQSKKLMVAADIVTMFNLIQMNGGMAKEKLPMGQRPKFHKNQSFESCRSDSDVYKFNDNDRTYNRLDTRGHPVSRNSPKSDCNNCQQFIPTSDPNFLLGVTKDLKCRAVSMDKLQHLPQYSSASPPPCEMQSTYFPMDTDSESATDQESLHTNPGIKDVYVSRGEPFTVHSCVQKRNIFKEDFHNLVAFSPHVITAECRGNPKAGVEYHHRRELNKPPTFFNHSFELPYSNPYFEPFSSPIQNKGRAKHESLDDLQASTYFGPTTVSECVSNRRTSGKHGKQPAWPIKSLSLNTEEGPDFERSFLNGKKDNHRHNFCTMEKEKQYQSAKDKPTSSPSGYPKKSNGCKTKDVATVTCGAAVDKREVGKWYKEKGINCPSFQSCNLDNGMSVGTQTEQKESRKVKDYPSHNKYTERPPFKHSDEDSEIVSDNISDIFRFLDDMSVCESLGVVQSCYNSNGSLSQVTKSDGESSPECNTIKLGKTGIKLDKLFQSLENPDDQLKESVCKLVLRIGEIEKKLECLSGVRGEISQVLSKLTKLDEKIQEPEANGKCENDIVEQIQPDANLSPHVFQCHTTGHNMKVDKNPDWCCTEADGSESLRVKALKKSMLTRRSSRSLTEEVSATESKVASITNSPRDWRTVSYSNQTAEEIKERERHSEGKDRHRKSREHFISENRNHPRLLTCISFPQTERQYEGHQGHRSSKPPKESYLVEQVFTPHPFPPSIKTHVKNSSPLYTELRLPDGKRPLPSWSIEEYKRNSGDKNKLSALDLQVQESLNPNNLEYWMEDIYTPGYDSLLKRKEAEFRRAKACKIGALIAAAACTVILVIVVPIATMKS</sequence>
<keyword evidence="4 7" id="KW-0472">Membrane</keyword>
<comment type="subcellular location">
    <subcellularLocation>
        <location evidence="5">Endomembrane system</location>
        <topology evidence="5">Single-pass membrane protein</topology>
    </subcellularLocation>
</comment>
<name>A0A553PIW0_9TELE</name>
<evidence type="ECO:0000256" key="6">
    <source>
        <dbReference type="SAM" id="MobiDB-lite"/>
    </source>
</evidence>
<evidence type="ECO:0000259" key="8">
    <source>
        <dbReference type="Pfam" id="PF06789"/>
    </source>
</evidence>
<feature type="domain" description="MINAR1 N-terminal helical" evidence="9">
    <location>
        <begin position="34"/>
        <end position="127"/>
    </location>
</feature>
<keyword evidence="11" id="KW-1185">Reference proteome</keyword>
<feature type="compositionally biased region" description="Basic and acidic residues" evidence="6">
    <location>
        <begin position="498"/>
        <end position="524"/>
    </location>
</feature>
<dbReference type="InterPro" id="IPR055117">
    <property type="entry name" value="MINAR1_N"/>
</dbReference>
<comment type="caution">
    <text evidence="10">The sequence shown here is derived from an EMBL/GenBank/DDBJ whole genome shotgun (WGS) entry which is preliminary data.</text>
</comment>
<comment type="similarity">
    <text evidence="1">Belongs to the MINAR family.</text>
</comment>
<keyword evidence="2 7" id="KW-0812">Transmembrane</keyword>